<protein>
    <submittedName>
        <fullName evidence="1">Metal-dependent amidase/aminoacylase/carboxypeptidase family protein</fullName>
    </submittedName>
</protein>
<gene>
    <name evidence="1" type="ORF">QOZ95_005020</name>
</gene>
<dbReference type="InterPro" id="IPR052030">
    <property type="entry name" value="Peptidase_M20/M20A_hydrolases"/>
</dbReference>
<evidence type="ECO:0000313" key="1">
    <source>
        <dbReference type="EMBL" id="MDQ0496820.1"/>
    </source>
</evidence>
<accession>A0ABU0L6G3</accession>
<sequence>MKHIELLSKDIERHRDKIIRISEQIWQYAETRFEEYQSAELLCRSLEEEGFAIERGVGGIETAFIGSYDSGKPIIAFLGEYDALSGLSQLKGIARQEPVEKGGNGHGCGHHLLG</sequence>
<dbReference type="SUPFAM" id="SSF53187">
    <property type="entry name" value="Zn-dependent exopeptidases"/>
    <property type="match status" value="1"/>
</dbReference>
<organism evidence="1 2">
    <name type="scientific">Paenibacillus brasilensis</name>
    <dbReference type="NCBI Taxonomy" id="128574"/>
    <lineage>
        <taxon>Bacteria</taxon>
        <taxon>Bacillati</taxon>
        <taxon>Bacillota</taxon>
        <taxon>Bacilli</taxon>
        <taxon>Bacillales</taxon>
        <taxon>Paenibacillaceae</taxon>
        <taxon>Paenibacillus</taxon>
    </lineage>
</organism>
<dbReference type="PANTHER" id="PTHR30575:SF0">
    <property type="entry name" value="XAA-ARG DIPEPTIDASE"/>
    <property type="match status" value="1"/>
</dbReference>
<keyword evidence="2" id="KW-1185">Reference proteome</keyword>
<dbReference type="Proteomes" id="UP001242811">
    <property type="component" value="Unassembled WGS sequence"/>
</dbReference>
<dbReference type="PANTHER" id="PTHR30575">
    <property type="entry name" value="PEPTIDASE M20"/>
    <property type="match status" value="1"/>
</dbReference>
<name>A0ABU0L6G3_9BACL</name>
<proteinExistence type="predicted"/>
<evidence type="ECO:0000313" key="2">
    <source>
        <dbReference type="Proteomes" id="UP001242811"/>
    </source>
</evidence>
<dbReference type="EMBL" id="JAUSWA010000045">
    <property type="protein sequence ID" value="MDQ0496820.1"/>
    <property type="molecule type" value="Genomic_DNA"/>
</dbReference>
<comment type="caution">
    <text evidence="1">The sequence shown here is derived from an EMBL/GenBank/DDBJ whole genome shotgun (WGS) entry which is preliminary data.</text>
</comment>
<reference evidence="1 2" key="1">
    <citation type="submission" date="2023-07" db="EMBL/GenBank/DDBJ databases">
        <title>Genomic Encyclopedia of Type Strains, Phase IV (KMG-IV): sequencing the most valuable type-strain genomes for metagenomic binning, comparative biology and taxonomic classification.</title>
        <authorList>
            <person name="Goeker M."/>
        </authorList>
    </citation>
    <scope>NUCLEOTIDE SEQUENCE [LARGE SCALE GENOMIC DNA]</scope>
    <source>
        <strain evidence="1 2">DSM 14914</strain>
    </source>
</reference>
<dbReference type="Gene3D" id="3.40.630.10">
    <property type="entry name" value="Zn peptidases"/>
    <property type="match status" value="1"/>
</dbReference>